<feature type="compositionally biased region" description="Low complexity" evidence="5">
    <location>
        <begin position="50"/>
        <end position="59"/>
    </location>
</feature>
<dbReference type="Pfam" id="PF01388">
    <property type="entry name" value="ARID"/>
    <property type="match status" value="1"/>
</dbReference>
<feature type="compositionally biased region" description="Basic and acidic residues" evidence="5">
    <location>
        <begin position="1430"/>
        <end position="1439"/>
    </location>
</feature>
<dbReference type="Pfam" id="PF12031">
    <property type="entry name" value="BAF250_C"/>
    <property type="match status" value="2"/>
</dbReference>
<feature type="compositionally biased region" description="Low complexity" evidence="5">
    <location>
        <begin position="1629"/>
        <end position="1639"/>
    </location>
</feature>
<evidence type="ECO:0000256" key="2">
    <source>
        <dbReference type="ARBA" id="ARBA00022553"/>
    </source>
</evidence>
<protein>
    <recommendedName>
        <fullName evidence="6">ARID domain-containing protein</fullName>
    </recommendedName>
</protein>
<dbReference type="InterPro" id="IPR016024">
    <property type="entry name" value="ARM-type_fold"/>
</dbReference>
<feature type="region of interest" description="Disordered" evidence="5">
    <location>
        <begin position="360"/>
        <end position="481"/>
    </location>
</feature>
<dbReference type="InterPro" id="IPR001606">
    <property type="entry name" value="ARID_dom"/>
</dbReference>
<dbReference type="GO" id="GO:0005634">
    <property type="term" value="C:nucleus"/>
    <property type="evidence" value="ECO:0007669"/>
    <property type="project" value="UniProtKB-SubCell"/>
</dbReference>
<reference evidence="7 8" key="1">
    <citation type="submission" date="2024-10" db="EMBL/GenBank/DDBJ databases">
        <authorList>
            <person name="Kim D."/>
        </authorList>
    </citation>
    <scope>NUCLEOTIDE SEQUENCE [LARGE SCALE GENOMIC DNA]</scope>
    <source>
        <strain evidence="7">Taebaek</strain>
    </source>
</reference>
<dbReference type="Proteomes" id="UP001620645">
    <property type="component" value="Unassembled WGS sequence"/>
</dbReference>
<keyword evidence="3" id="KW-0156">Chromatin regulator</keyword>
<dbReference type="PANTHER" id="PTHR12656">
    <property type="entry name" value="BRG-1 ASSOCIATED FACTOR 250 BAF250"/>
    <property type="match status" value="1"/>
</dbReference>
<evidence type="ECO:0000256" key="4">
    <source>
        <dbReference type="ARBA" id="ARBA00023242"/>
    </source>
</evidence>
<evidence type="ECO:0000256" key="3">
    <source>
        <dbReference type="ARBA" id="ARBA00022853"/>
    </source>
</evidence>
<feature type="region of interest" description="Disordered" evidence="5">
    <location>
        <begin position="1212"/>
        <end position="1249"/>
    </location>
</feature>
<feature type="compositionally biased region" description="Low complexity" evidence="5">
    <location>
        <begin position="301"/>
        <end position="330"/>
    </location>
</feature>
<dbReference type="SUPFAM" id="SSF46774">
    <property type="entry name" value="ARID-like"/>
    <property type="match status" value="1"/>
</dbReference>
<feature type="compositionally biased region" description="Polar residues" evidence="5">
    <location>
        <begin position="994"/>
        <end position="1012"/>
    </location>
</feature>
<name>A0ABD2IUH8_HETSC</name>
<feature type="compositionally biased region" description="Basic and acidic residues" evidence="5">
    <location>
        <begin position="1660"/>
        <end position="1677"/>
    </location>
</feature>
<feature type="compositionally biased region" description="Basic and acidic residues" evidence="5">
    <location>
        <begin position="1452"/>
        <end position="1472"/>
    </location>
</feature>
<feature type="compositionally biased region" description="Low complexity" evidence="5">
    <location>
        <begin position="1238"/>
        <end position="1249"/>
    </location>
</feature>
<feature type="compositionally biased region" description="Low complexity" evidence="5">
    <location>
        <begin position="422"/>
        <end position="434"/>
    </location>
</feature>
<dbReference type="SMART" id="SM00501">
    <property type="entry name" value="BRIGHT"/>
    <property type="match status" value="1"/>
</dbReference>
<feature type="region of interest" description="Disordered" evidence="5">
    <location>
        <begin position="166"/>
        <end position="191"/>
    </location>
</feature>
<gene>
    <name evidence="7" type="ORF">niasHS_014135</name>
</gene>
<comment type="caution">
    <text evidence="7">The sequence shown here is derived from an EMBL/GenBank/DDBJ whole genome shotgun (WGS) entry which is preliminary data.</text>
</comment>
<feature type="region of interest" description="Disordered" evidence="5">
    <location>
        <begin position="618"/>
        <end position="918"/>
    </location>
</feature>
<feature type="region of interest" description="Disordered" evidence="5">
    <location>
        <begin position="2200"/>
        <end position="2296"/>
    </location>
</feature>
<sequence length="2296" mass="245081">MSSKENGPKNGHGNQSAEQQQPGPSTADEQQTKGTTARSPALNFNAHTPSSSTELSASSDQQQYQRWPGDRSGPSPAPPASSASGAIPPPVLVSPHYSLPPHIQQQYQQHHLGAPGGGGGGFFYAHQQMTPPVAPGQHSPGQQRHYAPPPPQMLHPGMMYHHHQQQQQAQQQQQHMASPYHQQQQQYGAVQHQQHQQAMAAAAAAYWARTNGQQQQQQQQMPTPPAQDVGGGAMPGASTSARHTPQPSSVPPPNPSPVASAGQPQQPVVQSSPSATAASSSAPGTAYDECGMADGGTTDSAQRPRSRQQQQQQQQAVHLQQQPPQHHPNALPQQAMMLTPQAAAAHLRYASAVPPSPGMMMMVGPPGGGPPLSHGPPPQQQQQHAYAPPMGPPPHPSSHMAMPPMHHHHYATAQGMPPPFPGLSSGSFPPQFIGHPPPHPGMYFHPGAPLGSAGAIHHPSASAAIGHPGPPPPSSGGGGLVMGMKQAQREAVEKLVMQLANTKQQLTAELVHERRLFFEKLVLLNEQQGEVLSGPPQVSKSTVDLFSLYFAVKKKGGFEKTIKDKVWKHMCVEANADMQESSAAGFQLRKHYQKYLLKLECMETGQNAKELVEFAEKQKKKKKEKEPSSGGGGSASAAGPSTPSSAKDEQQQQHGGTGRPSSARGEHSRDGTNTATVAQQRGGGTGTASSTAAATTATTQQNAAGGAPPQQQQQQQFSGAPGTAQGIAGSGGAEFGQFAAATPPFGQYQPPQWAAAFQQQQPPQGMYPSPRMAPPPQQQQQMMRQAAMAQQHFGANNGQGDDEQQQQQRPPQVSSRLSTPAPPQTADQRPISRASTGGDQSQQQRTMDQHQQQDERSEAGAVQHQQQQQQQQRRAQTPSAATFSANAPTPPLTTSSASGVQPPLPQPSSTGAGVPFYHPGVPYGVGRYPPTVANEAAAMYGPAGPSAAMYSPSQQQLAAVAHQQRYQQQQQAAAAAAAASARYYPSMPGASGSIPPQHQQQAQKGTVTSSTAKPPPQQQFVPPPPSFYAAGNRSSNAAAALLGVVPPPPMLPPSVGGSAVVGPPPPAAYAAQQQQPPYAMPSSSSASAVQTTAWHYAQQQQHQFPANSLEAQVIAQVQQQTKRSREKVYARDLYGATPARIVMALRSALHTETVWALNALNVQLYDDTTLPTHAAPSLAQTPELLNLLVDHLAAALSLLFPDHFNATSFFLGSQKRPPVTKNDNDDTSDKLKKQKRNTPPTTTTSSVVSSTKINGAIVNGGTNNGNGGGALLAVPKQEQPPPPYMLLDKVEVLVPNMSSVFTTAATTAASPRHAVAVPSSNGGRQSNRHHHNGGTGIADNNNKVNFTKVSRLGRPVKWDTGELPPVLARELQLTVGEEEDDERREEKAEEMPPFLHFVERVRQSVLGNVCARRNATNRQTTKAFGRAQKTMKDNGKENDEFWEPSEEGTMEAEEKQQKTEDGAKSDNENAVDAEPRRVRLFFHRADHSGGGSGGCSHCLNRWHTDNRNSVRSCRCTGTDHHFSLLSRPVGLQDAHADERMAALVEQCLALANILRGYAFLPGHERTLATHGGLLRLLSALMMLMVDKKQHKRAKPTTKRTAEKSGMDNDEMGTDTAAPGEHHPQGIKLNTNCNNTTKPTTLEEGVKQETEDENQQTVVEEGEKNLPKVAEKTAKTEETTLEGDDVNSKPTATATTTPAVAVVGPAPEADTRQKWLLKVANQLRDDAFVIMAQLSAHLDLFDLDSAISWPIFDALLHWSVSSDLQARDPLPPFGVISPRHYAFEILCKMSVLERNVDLLVSTGPWPRLEAFVRLLCAQICEEPPVREFAIVILNAVCAVSEPACFVAAVETPLLEHLVSFLEAADANMTQIVQQQGMHALRENPEIIGTSVGMLRRATTIMVQIAKHEQCRRHFRRLQHRLLQFTVSHFMDLRVAAMVANILFEIQRGDSVPLLPPPPSSAEANRGGNDGMRSANTAASTSPPRRTESPADAAETGRKSAEAKTTTAATGKECRATPTPFLLGGSVNSHVALFNGTTTTTMCSSAAEGIDNICSTFTASSACATSSQCANTVNVYVPPKVNKRENNGKEEEEDSANECYDHADGNNGGDNRSNKTDINRGRKRMFNNNNNISNYNENDYQKWNGHHPANAQHFPIETVVDQMPTERRLRMDEGEEVASPSSVSAGGNAVVMNNGRSSVKAASAAAASSDKEAAVPTALPHRPPNKRNNGWIGDDDGDSGGADPKKKKKLLHNGTAEASGGANKNGAEMATAAQNPSSASPAGTSGGGGGGSSLTAVA</sequence>
<dbReference type="PROSITE" id="PS51011">
    <property type="entry name" value="ARID"/>
    <property type="match status" value="1"/>
</dbReference>
<feature type="compositionally biased region" description="Acidic residues" evidence="5">
    <location>
        <begin position="1440"/>
        <end position="1451"/>
    </location>
</feature>
<keyword evidence="2" id="KW-0597">Phosphoprotein</keyword>
<evidence type="ECO:0000256" key="1">
    <source>
        <dbReference type="ARBA" id="ARBA00004123"/>
    </source>
</evidence>
<feature type="region of interest" description="Disordered" evidence="5">
    <location>
        <begin position="1948"/>
        <end position="2016"/>
    </location>
</feature>
<feature type="region of interest" description="Disordered" evidence="5">
    <location>
        <begin position="2169"/>
        <end position="2188"/>
    </location>
</feature>
<dbReference type="Gene3D" id="1.10.150.60">
    <property type="entry name" value="ARID DNA-binding domain"/>
    <property type="match status" value="1"/>
</dbReference>
<feature type="region of interest" description="Disordered" evidence="5">
    <location>
        <begin position="2079"/>
        <end position="2130"/>
    </location>
</feature>
<feature type="compositionally biased region" description="Low complexity" evidence="5">
    <location>
        <begin position="257"/>
        <end position="286"/>
    </location>
</feature>
<feature type="compositionally biased region" description="Low complexity" evidence="5">
    <location>
        <begin position="687"/>
        <end position="722"/>
    </location>
</feature>
<dbReference type="InterPro" id="IPR021906">
    <property type="entry name" value="BAF250/Osa"/>
</dbReference>
<feature type="region of interest" description="Disordered" evidence="5">
    <location>
        <begin position="1"/>
        <end position="98"/>
    </location>
</feature>
<organism evidence="7 8">
    <name type="scientific">Heterodera schachtii</name>
    <name type="common">Sugarbeet cyst nematode worm</name>
    <name type="synonym">Tylenchus schachtii</name>
    <dbReference type="NCBI Taxonomy" id="97005"/>
    <lineage>
        <taxon>Eukaryota</taxon>
        <taxon>Metazoa</taxon>
        <taxon>Ecdysozoa</taxon>
        <taxon>Nematoda</taxon>
        <taxon>Chromadorea</taxon>
        <taxon>Rhabditida</taxon>
        <taxon>Tylenchina</taxon>
        <taxon>Tylenchomorpha</taxon>
        <taxon>Tylenchoidea</taxon>
        <taxon>Heteroderidae</taxon>
        <taxon>Heteroderinae</taxon>
        <taxon>Heterodera</taxon>
    </lineage>
</organism>
<dbReference type="InterPro" id="IPR036431">
    <property type="entry name" value="ARID_dom_sf"/>
</dbReference>
<dbReference type="EMBL" id="JBICCN010000300">
    <property type="protein sequence ID" value="KAL3079853.1"/>
    <property type="molecule type" value="Genomic_DNA"/>
</dbReference>
<evidence type="ECO:0000259" key="6">
    <source>
        <dbReference type="PROSITE" id="PS51011"/>
    </source>
</evidence>
<feature type="compositionally biased region" description="Low complexity" evidence="5">
    <location>
        <begin position="863"/>
        <end position="872"/>
    </location>
</feature>
<feature type="region of interest" description="Disordered" evidence="5">
    <location>
        <begin position="1588"/>
        <end position="1692"/>
    </location>
</feature>
<feature type="region of interest" description="Disordered" evidence="5">
    <location>
        <begin position="1417"/>
        <end position="1472"/>
    </location>
</feature>
<feature type="compositionally biased region" description="Low complexity" evidence="5">
    <location>
        <begin position="635"/>
        <end position="645"/>
    </location>
</feature>
<keyword evidence="4" id="KW-0539">Nucleus</keyword>
<feature type="compositionally biased region" description="Basic and acidic residues" evidence="5">
    <location>
        <begin position="847"/>
        <end position="858"/>
    </location>
</feature>
<proteinExistence type="predicted"/>
<dbReference type="SUPFAM" id="SSF48371">
    <property type="entry name" value="ARM repeat"/>
    <property type="match status" value="1"/>
</dbReference>
<feature type="region of interest" description="Disordered" evidence="5">
    <location>
        <begin position="987"/>
        <end position="1023"/>
    </location>
</feature>
<feature type="compositionally biased region" description="Polar residues" evidence="5">
    <location>
        <begin position="1972"/>
        <end position="1982"/>
    </location>
</feature>
<accession>A0ABD2IUH8</accession>
<feature type="compositionally biased region" description="Basic residues" evidence="5">
    <location>
        <begin position="1588"/>
        <end position="1597"/>
    </location>
</feature>
<feature type="compositionally biased region" description="Polar residues" evidence="5">
    <location>
        <begin position="12"/>
        <end position="38"/>
    </location>
</feature>
<dbReference type="GO" id="GO:0006325">
    <property type="term" value="P:chromatin organization"/>
    <property type="evidence" value="ECO:0007669"/>
    <property type="project" value="UniProtKB-KW"/>
</dbReference>
<comment type="subcellular location">
    <subcellularLocation>
        <location evidence="1">Nucleus</location>
    </subcellularLocation>
</comment>
<feature type="region of interest" description="Disordered" evidence="5">
    <location>
        <begin position="1311"/>
        <end position="1342"/>
    </location>
</feature>
<feature type="compositionally biased region" description="Basic and acidic residues" evidence="5">
    <location>
        <begin position="1222"/>
        <end position="1231"/>
    </location>
</feature>
<keyword evidence="8" id="KW-1185">Reference proteome</keyword>
<feature type="compositionally biased region" description="Pro residues" evidence="5">
    <location>
        <begin position="1013"/>
        <end position="1023"/>
    </location>
</feature>
<evidence type="ECO:0000313" key="7">
    <source>
        <dbReference type="EMBL" id="KAL3079853.1"/>
    </source>
</evidence>
<dbReference type="InterPro" id="IPR033388">
    <property type="entry name" value="BAF250_C"/>
</dbReference>
<dbReference type="SMART" id="SM01014">
    <property type="entry name" value="ARID"/>
    <property type="match status" value="1"/>
</dbReference>
<feature type="compositionally biased region" description="Polar residues" evidence="5">
    <location>
        <begin position="873"/>
        <end position="899"/>
    </location>
</feature>
<dbReference type="PANTHER" id="PTHR12656:SF5">
    <property type="entry name" value="TRITHORAX GROUP PROTEIN OSA"/>
    <property type="match status" value="1"/>
</dbReference>
<evidence type="ECO:0000256" key="5">
    <source>
        <dbReference type="SAM" id="MobiDB-lite"/>
    </source>
</evidence>
<feature type="compositionally biased region" description="Low complexity" evidence="5">
    <location>
        <begin position="747"/>
        <end position="764"/>
    </location>
</feature>
<feature type="domain" description="ARID" evidence="6">
    <location>
        <begin position="511"/>
        <end position="604"/>
    </location>
</feature>
<evidence type="ECO:0000313" key="8">
    <source>
        <dbReference type="Proteomes" id="UP001620645"/>
    </source>
</evidence>
<feature type="compositionally biased region" description="Low complexity" evidence="5">
    <location>
        <begin position="778"/>
        <end position="791"/>
    </location>
</feature>
<feature type="compositionally biased region" description="Basic and acidic residues" evidence="5">
    <location>
        <begin position="1983"/>
        <end position="2000"/>
    </location>
</feature>
<feature type="region of interest" description="Disordered" evidence="5">
    <location>
        <begin position="209"/>
        <end position="330"/>
    </location>
</feature>
<feature type="compositionally biased region" description="Pro residues" evidence="5">
    <location>
        <begin position="367"/>
        <end position="379"/>
    </location>
</feature>